<keyword evidence="7" id="KW-0808">Transferase</keyword>
<organism evidence="17 18">
    <name type="scientific">Datura stramonium</name>
    <name type="common">Jimsonweed</name>
    <name type="synonym">Common thornapple</name>
    <dbReference type="NCBI Taxonomy" id="4076"/>
    <lineage>
        <taxon>Eukaryota</taxon>
        <taxon>Viridiplantae</taxon>
        <taxon>Streptophyta</taxon>
        <taxon>Embryophyta</taxon>
        <taxon>Tracheophyta</taxon>
        <taxon>Spermatophyta</taxon>
        <taxon>Magnoliopsida</taxon>
        <taxon>eudicotyledons</taxon>
        <taxon>Gunneridae</taxon>
        <taxon>Pentapetalae</taxon>
        <taxon>asterids</taxon>
        <taxon>lamiids</taxon>
        <taxon>Solanales</taxon>
        <taxon>Solanaceae</taxon>
        <taxon>Solanoideae</taxon>
        <taxon>Datureae</taxon>
        <taxon>Datura</taxon>
    </lineage>
</organism>
<evidence type="ECO:0000256" key="12">
    <source>
        <dbReference type="ARBA" id="ARBA00022833"/>
    </source>
</evidence>
<dbReference type="CDD" id="cd20346">
    <property type="entry name" value="BRcat_RBR_ANKIB1"/>
    <property type="match status" value="1"/>
</dbReference>
<evidence type="ECO:0000256" key="4">
    <source>
        <dbReference type="ARBA" id="ARBA00004906"/>
    </source>
</evidence>
<comment type="similarity">
    <text evidence="5">Belongs to the RBR family. Ariadne subfamily.</text>
</comment>
<comment type="caution">
    <text evidence="17">The sequence shown here is derived from an EMBL/GenBank/DDBJ whole genome shotgun (WGS) entry which is preliminary data.</text>
</comment>
<evidence type="ECO:0000256" key="9">
    <source>
        <dbReference type="ARBA" id="ARBA00022737"/>
    </source>
</evidence>
<feature type="compositionally biased region" description="Acidic residues" evidence="14">
    <location>
        <begin position="1"/>
        <end position="18"/>
    </location>
</feature>
<protein>
    <recommendedName>
        <fullName evidence="6">RBR-type E3 ubiquitin transferase</fullName>
        <ecNumber evidence="6">2.3.2.31</ecNumber>
    </recommendedName>
</protein>
<dbReference type="Pfam" id="PF22605">
    <property type="entry name" value="IBR_2"/>
    <property type="match status" value="1"/>
</dbReference>
<feature type="compositionally biased region" description="Polar residues" evidence="14">
    <location>
        <begin position="505"/>
        <end position="517"/>
    </location>
</feature>
<evidence type="ECO:0000256" key="6">
    <source>
        <dbReference type="ARBA" id="ARBA00012251"/>
    </source>
</evidence>
<dbReference type="EC" id="2.3.2.31" evidence="6"/>
<evidence type="ECO:0000313" key="17">
    <source>
        <dbReference type="EMBL" id="MCD7462107.1"/>
    </source>
</evidence>
<dbReference type="SUPFAM" id="SSF57850">
    <property type="entry name" value="RING/U-box"/>
    <property type="match status" value="3"/>
</dbReference>
<feature type="region of interest" description="Disordered" evidence="14">
    <location>
        <begin position="1"/>
        <end position="34"/>
    </location>
</feature>
<feature type="region of interest" description="Disordered" evidence="14">
    <location>
        <begin position="505"/>
        <end position="532"/>
    </location>
</feature>
<dbReference type="InterPro" id="IPR031127">
    <property type="entry name" value="E3_UB_ligase_RBR"/>
</dbReference>
<dbReference type="InterPro" id="IPR002867">
    <property type="entry name" value="IBR_dom"/>
</dbReference>
<proteinExistence type="inferred from homology"/>
<evidence type="ECO:0000256" key="5">
    <source>
        <dbReference type="ARBA" id="ARBA00005884"/>
    </source>
</evidence>
<dbReference type="InterPro" id="IPR044066">
    <property type="entry name" value="TRIAD_supradom"/>
</dbReference>
<dbReference type="Gene3D" id="3.30.40.10">
    <property type="entry name" value="Zinc/RING finger domain, C3HC4 (zinc finger)"/>
    <property type="match status" value="1"/>
</dbReference>
<name>A0ABS8SUQ4_DATST</name>
<dbReference type="Pfam" id="PF01485">
    <property type="entry name" value="IBR"/>
    <property type="match status" value="1"/>
</dbReference>
<dbReference type="PANTHER" id="PTHR11685">
    <property type="entry name" value="RBR FAMILY RING FINGER AND IBR DOMAIN-CONTAINING"/>
    <property type="match status" value="1"/>
</dbReference>
<keyword evidence="18" id="KW-1185">Reference proteome</keyword>
<keyword evidence="11" id="KW-0833">Ubl conjugation pathway</keyword>
<evidence type="ECO:0000256" key="3">
    <source>
        <dbReference type="ARBA" id="ARBA00003976"/>
    </source>
</evidence>
<dbReference type="SMART" id="SM00647">
    <property type="entry name" value="IBR"/>
    <property type="match status" value="2"/>
</dbReference>
<dbReference type="InterPro" id="IPR001841">
    <property type="entry name" value="Znf_RING"/>
</dbReference>
<evidence type="ECO:0000256" key="1">
    <source>
        <dbReference type="ARBA" id="ARBA00001798"/>
    </source>
</evidence>
<keyword evidence="9" id="KW-0677">Repeat</keyword>
<evidence type="ECO:0000256" key="8">
    <source>
        <dbReference type="ARBA" id="ARBA00022723"/>
    </source>
</evidence>
<comment type="catalytic activity">
    <reaction evidence="1">
        <text>[E2 ubiquitin-conjugating enzyme]-S-ubiquitinyl-L-cysteine + [acceptor protein]-L-lysine = [E2 ubiquitin-conjugating enzyme]-L-cysteine + [acceptor protein]-N(6)-ubiquitinyl-L-lysine.</text>
        <dbReference type="EC" id="2.3.2.31"/>
    </reaction>
</comment>
<gene>
    <name evidence="17" type="ORF">HAX54_047808</name>
</gene>
<evidence type="ECO:0000256" key="14">
    <source>
        <dbReference type="SAM" id="MobiDB-lite"/>
    </source>
</evidence>
<dbReference type="EMBL" id="JACEIK010000780">
    <property type="protein sequence ID" value="MCD7462107.1"/>
    <property type="molecule type" value="Genomic_DNA"/>
</dbReference>
<evidence type="ECO:0000259" key="16">
    <source>
        <dbReference type="PROSITE" id="PS51873"/>
    </source>
</evidence>
<evidence type="ECO:0000256" key="11">
    <source>
        <dbReference type="ARBA" id="ARBA00022786"/>
    </source>
</evidence>
<evidence type="ECO:0000256" key="10">
    <source>
        <dbReference type="ARBA" id="ARBA00022771"/>
    </source>
</evidence>
<dbReference type="PROSITE" id="PS50089">
    <property type="entry name" value="ZF_RING_2"/>
    <property type="match status" value="1"/>
</dbReference>
<dbReference type="InterPro" id="IPR054694">
    <property type="entry name" value="Parkin-like_IBR"/>
</dbReference>
<dbReference type="Gene3D" id="1.20.120.1750">
    <property type="match status" value="1"/>
</dbReference>
<keyword evidence="12" id="KW-0862">Zinc</keyword>
<dbReference type="InterPro" id="IPR013083">
    <property type="entry name" value="Znf_RING/FYVE/PHD"/>
</dbReference>
<evidence type="ECO:0000256" key="2">
    <source>
        <dbReference type="ARBA" id="ARBA00001947"/>
    </source>
</evidence>
<evidence type="ECO:0000256" key="7">
    <source>
        <dbReference type="ARBA" id="ARBA00022679"/>
    </source>
</evidence>
<sequence length="532" mass="62489">MDSDPDIYDIDSEPDLDLDSNSNLEPEEEVFSDEDTIDEPIVSRNSKNYTILKGSDIRQLVKEDISKTSAILSVPTDVSVALLRHYNWNISRANEEWFASESKVRKSIGMLSEKEITEVLSRDSSRLTLTCGICFEEYSLDLIDYADCKHPYCKECWECYISASIESGVRCLVLRCPEPCCKIMVGQSKTIALASEKDRLKYYDYLYRSYVEENKKIKWCPAPGCENAVEFEIGSENYYVICDCSYGFCWNCLEENHRPIDCDTIAKWSARNRAEAENTNWILAFTKKCPKCLNSIEKNKGCMHMTCKCGYHFCWICLEKWGSCDGSCNRFKETKEVKEAKEHVQRYTHYYERWMLNEKSKQKAMNDLKEMKDERLKKLSEFHSLNEVELEFIIQAWQQIVECRRFLKWTYAYGFYLREKEMTKKQFFEYLQGQAEACLERLHECAERELFDHVGFTKKLVFTEEGSYKSFVLFRSKLTDLTNVTRNYFDKLVIALENGLEDVTNSKQSNRDTATSYHRNRDYQKKKANRNP</sequence>
<feature type="domain" description="RING-type" evidence="15">
    <location>
        <begin position="131"/>
        <end position="175"/>
    </location>
</feature>
<keyword evidence="10 13" id="KW-0863">Zinc-finger</keyword>
<accession>A0ABS8SUQ4</accession>
<dbReference type="PROSITE" id="PS51873">
    <property type="entry name" value="TRIAD"/>
    <property type="match status" value="1"/>
</dbReference>
<feature type="domain" description="RING-type" evidence="16">
    <location>
        <begin position="127"/>
        <end position="332"/>
    </location>
</feature>
<dbReference type="Proteomes" id="UP000823775">
    <property type="component" value="Unassembled WGS sequence"/>
</dbReference>
<comment type="function">
    <text evidence="3">Might act as an E3 ubiquitin-protein ligase, or as part of E3 complex, which accepts ubiquitin from specific E2 ubiquitin-conjugating enzymes and then transfers it to substrates.</text>
</comment>
<reference evidence="17 18" key="1">
    <citation type="journal article" date="2021" name="BMC Genomics">
        <title>Datura genome reveals duplications of psychoactive alkaloid biosynthetic genes and high mutation rate following tissue culture.</title>
        <authorList>
            <person name="Rajewski A."/>
            <person name="Carter-House D."/>
            <person name="Stajich J."/>
            <person name="Litt A."/>
        </authorList>
    </citation>
    <scope>NUCLEOTIDE SEQUENCE [LARGE SCALE GENOMIC DNA]</scope>
    <source>
        <strain evidence="17">AR-01</strain>
    </source>
</reference>
<feature type="compositionally biased region" description="Acidic residues" evidence="14">
    <location>
        <begin position="25"/>
        <end position="34"/>
    </location>
</feature>
<evidence type="ECO:0000256" key="13">
    <source>
        <dbReference type="PROSITE-ProRule" id="PRU00175"/>
    </source>
</evidence>
<evidence type="ECO:0000259" key="15">
    <source>
        <dbReference type="PROSITE" id="PS50089"/>
    </source>
</evidence>
<comment type="cofactor">
    <cofactor evidence="2">
        <name>Zn(2+)</name>
        <dbReference type="ChEBI" id="CHEBI:29105"/>
    </cofactor>
</comment>
<keyword evidence="8" id="KW-0479">Metal-binding</keyword>
<evidence type="ECO:0000313" key="18">
    <source>
        <dbReference type="Proteomes" id="UP000823775"/>
    </source>
</evidence>
<comment type="pathway">
    <text evidence="4">Protein modification; protein ubiquitination.</text>
</comment>